<protein>
    <recommendedName>
        <fullName evidence="2">F-box domain-containing protein</fullName>
    </recommendedName>
</protein>
<evidence type="ECO:0000313" key="3">
    <source>
        <dbReference type="EMBL" id="KAK9422673.1"/>
    </source>
</evidence>
<proteinExistence type="predicted"/>
<dbReference type="Proteomes" id="UP001408356">
    <property type="component" value="Unassembled WGS sequence"/>
</dbReference>
<evidence type="ECO:0000313" key="4">
    <source>
        <dbReference type="Proteomes" id="UP001408356"/>
    </source>
</evidence>
<evidence type="ECO:0000259" key="2">
    <source>
        <dbReference type="PROSITE" id="PS50181"/>
    </source>
</evidence>
<feature type="compositionally biased region" description="Polar residues" evidence="1">
    <location>
        <begin position="573"/>
        <end position="599"/>
    </location>
</feature>
<dbReference type="Gene3D" id="1.20.1280.50">
    <property type="match status" value="1"/>
</dbReference>
<accession>A0ABR2V6Y2</accession>
<feature type="compositionally biased region" description="Basic and acidic residues" evidence="1">
    <location>
        <begin position="511"/>
        <end position="526"/>
    </location>
</feature>
<dbReference type="SUPFAM" id="SSF81383">
    <property type="entry name" value="F-box domain"/>
    <property type="match status" value="1"/>
</dbReference>
<feature type="domain" description="F-box" evidence="2">
    <location>
        <begin position="10"/>
        <end position="55"/>
    </location>
</feature>
<dbReference type="InterPro" id="IPR036047">
    <property type="entry name" value="F-box-like_dom_sf"/>
</dbReference>
<gene>
    <name evidence="3" type="ORF">SUNI508_00536</name>
</gene>
<keyword evidence="4" id="KW-1185">Reference proteome</keyword>
<feature type="region of interest" description="Disordered" evidence="1">
    <location>
        <begin position="934"/>
        <end position="953"/>
    </location>
</feature>
<dbReference type="PROSITE" id="PS50181">
    <property type="entry name" value="FBOX"/>
    <property type="match status" value="1"/>
</dbReference>
<dbReference type="Pfam" id="PF12937">
    <property type="entry name" value="F-box-like"/>
    <property type="match status" value="1"/>
</dbReference>
<sequence length="1023" mass="113028">MASSVVSPAKLGVLSLPVEILREICSHCSQSDLICLSLVCGQFHELAASQLYRNFHIVFPDEDDPTFDSPIDGLASGLDTFATSNYNYAQHLRDLSLDTLSAGGRAEQAYKPYLFKVSCGKFMNTLLLLTLRKASALETFKWNIRVELSRSVYKALHNIPSLKHFHVRMQSGHSLYETPPPLPWTSHFPVTTGSTSAAALALSADTTWTYPGGTSALYGTGANAPLTNVFSTAPGPFGFGVSPQYTTYAPPPVVPPPTFGSHAVPPTPSLKPAFKSKGPKRQTSAKEPLTIAGFKRLQTLCVLDIDNLDVIPEIQTCIQSSSSQLRKLKLSFSDTLASQARKPKVEVDPNESDDDDEFQVVPMTTNYDDGSGPAKAFRAQEERKAQESVLGRLFQVESFAARTVNLSKKHKREAKAKEPKEKQLGDRQRMFLVAIEEVSKRLSENTTHLASDAPKQKEILDLITAASKLYIDDVEKDHARTARTTAQGIYIPPGWLTEAGPNSVTDVGPEDGTKGEEEAKTEEETVKASSKTNLHLRENADDTEPEDIDIAKPEEHLSEDSLEDICDDPTPKNEPSVSSTAIPTPTATNSSHGTPSQAGSAAPTVSAAKASLGLSTTSQQPWYSSIEQGTVDQGESDGLVFDFVENSGEHTRATDMPLHSYEDVQHEINIMEAELEDAGEPALQITNDDEELQHRIGQYTRETRGIALRSLSIHLIPVKASVLGRAIDLRRLTRITLLNVGNQAPIWSLMAKENKVQKLPLRKIFTDNVSSPFLHLASQLESIEELFLLERGPKYKPESFAPKTDITLDQIRRAILKKHMPSIKRLMIKSQKEGDSSWDMDEKTMQLICKRGKRLEELAVATGIRAIHAFLQHLTGLANLRALHVISFRVDDTCLSVMRETRRFIVDTVSHHPEMQLEWIAMGDDNRADRIIRRTDNPRKPKKKQTKGKGKEIIPLTGPSLAAPVLFPILPTDVWDDSSSESEVDDGENGAHPYLKLDLIEAICFYDIWGVRIFKKEVVAARL</sequence>
<evidence type="ECO:0000256" key="1">
    <source>
        <dbReference type="SAM" id="MobiDB-lite"/>
    </source>
</evidence>
<feature type="compositionally biased region" description="Basic and acidic residues" evidence="1">
    <location>
        <begin position="549"/>
        <end position="559"/>
    </location>
</feature>
<comment type="caution">
    <text evidence="3">The sequence shown here is derived from an EMBL/GenBank/DDBJ whole genome shotgun (WGS) entry which is preliminary data.</text>
</comment>
<name>A0ABR2V6Y2_9PEZI</name>
<organism evidence="3 4">
    <name type="scientific">Seiridium unicorne</name>
    <dbReference type="NCBI Taxonomy" id="138068"/>
    <lineage>
        <taxon>Eukaryota</taxon>
        <taxon>Fungi</taxon>
        <taxon>Dikarya</taxon>
        <taxon>Ascomycota</taxon>
        <taxon>Pezizomycotina</taxon>
        <taxon>Sordariomycetes</taxon>
        <taxon>Xylariomycetidae</taxon>
        <taxon>Amphisphaeriales</taxon>
        <taxon>Sporocadaceae</taxon>
        <taxon>Seiridium</taxon>
    </lineage>
</organism>
<reference evidence="3 4" key="1">
    <citation type="journal article" date="2024" name="J. Plant Pathol.">
        <title>Sequence and assembly of the genome of Seiridium unicorne, isolate CBS 538.82, causal agent of cypress canker disease.</title>
        <authorList>
            <person name="Scali E."/>
            <person name="Rocca G.D."/>
            <person name="Danti R."/>
            <person name="Garbelotto M."/>
            <person name="Barberini S."/>
            <person name="Baroncelli R."/>
            <person name="Emiliani G."/>
        </authorList>
    </citation>
    <scope>NUCLEOTIDE SEQUENCE [LARGE SCALE GENOMIC DNA]</scope>
    <source>
        <strain evidence="3 4">BM-138-508</strain>
    </source>
</reference>
<dbReference type="CDD" id="cd09917">
    <property type="entry name" value="F-box_SF"/>
    <property type="match status" value="1"/>
</dbReference>
<feature type="region of interest" description="Disordered" evidence="1">
    <location>
        <begin position="492"/>
        <end position="605"/>
    </location>
</feature>
<dbReference type="EMBL" id="JARVKF010000112">
    <property type="protein sequence ID" value="KAK9422673.1"/>
    <property type="molecule type" value="Genomic_DNA"/>
</dbReference>
<dbReference type="InterPro" id="IPR001810">
    <property type="entry name" value="F-box_dom"/>
</dbReference>